<dbReference type="GO" id="GO:0042538">
    <property type="term" value="P:hyperosmotic salinity response"/>
    <property type="evidence" value="ECO:0007669"/>
    <property type="project" value="UniProtKB-ARBA"/>
</dbReference>
<dbReference type="InterPro" id="IPR001163">
    <property type="entry name" value="Sm_dom_euk/arc"/>
</dbReference>
<dbReference type="STRING" id="52838.A0A4S8IMI0"/>
<proteinExistence type="inferred from homology"/>
<dbReference type="GO" id="GO:0009630">
    <property type="term" value="P:gravitropism"/>
    <property type="evidence" value="ECO:0007669"/>
    <property type="project" value="InterPro"/>
</dbReference>
<comment type="similarity">
    <text evidence="2">Belongs to the snRNP Sm proteins family.</text>
</comment>
<dbReference type="SUPFAM" id="SSF50182">
    <property type="entry name" value="Sm-like ribonucleoproteins"/>
    <property type="match status" value="1"/>
</dbReference>
<dbReference type="GO" id="GO:0009631">
    <property type="term" value="P:cold acclimation"/>
    <property type="evidence" value="ECO:0007669"/>
    <property type="project" value="UniProtKB-ARBA"/>
</dbReference>
<evidence type="ECO:0000256" key="2">
    <source>
        <dbReference type="ARBA" id="ARBA00006850"/>
    </source>
</evidence>
<dbReference type="CDD" id="cd01728">
    <property type="entry name" value="LSm1"/>
    <property type="match status" value="1"/>
</dbReference>
<dbReference type="PANTHER" id="PTHR34045:SF3">
    <property type="entry name" value="PROTEIN LAZY 4"/>
    <property type="match status" value="1"/>
</dbReference>
<keyword evidence="6" id="KW-0694">RNA-binding</keyword>
<evidence type="ECO:0000256" key="5">
    <source>
        <dbReference type="ARBA" id="ARBA00022664"/>
    </source>
</evidence>
<dbReference type="GO" id="GO:0000956">
    <property type="term" value="P:nuclear-transcribed mRNA catabolic process"/>
    <property type="evidence" value="ECO:0007669"/>
    <property type="project" value="InterPro"/>
</dbReference>
<evidence type="ECO:0000256" key="7">
    <source>
        <dbReference type="ARBA" id="ARBA00023274"/>
    </source>
</evidence>
<dbReference type="GO" id="GO:0006397">
    <property type="term" value="P:mRNA processing"/>
    <property type="evidence" value="ECO:0007669"/>
    <property type="project" value="UniProtKB-KW"/>
</dbReference>
<comment type="function">
    <text evidence="9">Component of the cytoplasmic LSM1-LSM7 complex which is involved in mRNA degradation by promoting decapping and leading to accurate 5'-3' mRNA decay. LSM1A and LSM1B are essential for the formation of the cytoplasmic LSM1-LSM7 complex which regulates developmental gene expression by the decapping of specific development-related transcripts. Required for P-body formation during heat stress.</text>
</comment>
<evidence type="ECO:0000313" key="11">
    <source>
        <dbReference type="EMBL" id="THU49695.1"/>
    </source>
</evidence>
<dbReference type="PANTHER" id="PTHR34045">
    <property type="entry name" value="OS03G0406300 PROTEIN"/>
    <property type="match status" value="1"/>
</dbReference>
<dbReference type="PROSITE" id="PS52002">
    <property type="entry name" value="SM"/>
    <property type="match status" value="1"/>
</dbReference>
<dbReference type="InterPro" id="IPR010920">
    <property type="entry name" value="LSM_dom_sf"/>
</dbReference>
<dbReference type="InterPro" id="IPR034104">
    <property type="entry name" value="Lsm1"/>
</dbReference>
<protein>
    <recommendedName>
        <fullName evidence="10">Sm domain-containing protein</fullName>
    </recommendedName>
</protein>
<evidence type="ECO:0000256" key="8">
    <source>
        <dbReference type="ARBA" id="ARBA00024198"/>
    </source>
</evidence>
<dbReference type="GO" id="GO:0003723">
    <property type="term" value="F:RNA binding"/>
    <property type="evidence" value="ECO:0007669"/>
    <property type="project" value="UniProtKB-KW"/>
</dbReference>
<keyword evidence="4" id="KW-0341">Growth regulation</keyword>
<dbReference type="Proteomes" id="UP000317650">
    <property type="component" value="Chromosome 6"/>
</dbReference>
<comment type="similarity">
    <text evidence="8">Belongs to the LAZY family.</text>
</comment>
<dbReference type="GO" id="GO:1990904">
    <property type="term" value="C:ribonucleoprotein complex"/>
    <property type="evidence" value="ECO:0007669"/>
    <property type="project" value="UniProtKB-KW"/>
</dbReference>
<dbReference type="AlphaFoldDB" id="A0A4S8IMI0"/>
<dbReference type="GO" id="GO:0000932">
    <property type="term" value="C:P-body"/>
    <property type="evidence" value="ECO:0007669"/>
    <property type="project" value="UniProtKB-SubCell"/>
</dbReference>
<keyword evidence="5" id="KW-0507">mRNA processing</keyword>
<keyword evidence="7" id="KW-0687">Ribonucleoprotein</keyword>
<evidence type="ECO:0000259" key="10">
    <source>
        <dbReference type="PROSITE" id="PS52002"/>
    </source>
</evidence>
<dbReference type="SMART" id="SM00651">
    <property type="entry name" value="Sm"/>
    <property type="match status" value="1"/>
</dbReference>
<comment type="caution">
    <text evidence="11">The sequence shown here is derived from an EMBL/GenBank/DDBJ whole genome shotgun (WGS) entry which is preliminary data.</text>
</comment>
<dbReference type="Pfam" id="PF01423">
    <property type="entry name" value="LSM"/>
    <property type="match status" value="1"/>
</dbReference>
<evidence type="ECO:0000313" key="12">
    <source>
        <dbReference type="Proteomes" id="UP000317650"/>
    </source>
</evidence>
<evidence type="ECO:0000256" key="9">
    <source>
        <dbReference type="ARBA" id="ARBA00058260"/>
    </source>
</evidence>
<dbReference type="FunFam" id="2.30.30.100:FF:000029">
    <property type="entry name" value="U6 snRNA-associated Sm-like protein LSm1"/>
    <property type="match status" value="1"/>
</dbReference>
<keyword evidence="12" id="KW-1185">Reference proteome</keyword>
<dbReference type="InterPro" id="IPR047575">
    <property type="entry name" value="Sm"/>
</dbReference>
<keyword evidence="3" id="KW-0963">Cytoplasm</keyword>
<organism evidence="11 12">
    <name type="scientific">Musa balbisiana</name>
    <name type="common">Banana</name>
    <dbReference type="NCBI Taxonomy" id="52838"/>
    <lineage>
        <taxon>Eukaryota</taxon>
        <taxon>Viridiplantae</taxon>
        <taxon>Streptophyta</taxon>
        <taxon>Embryophyta</taxon>
        <taxon>Tracheophyta</taxon>
        <taxon>Spermatophyta</taxon>
        <taxon>Magnoliopsida</taxon>
        <taxon>Liliopsida</taxon>
        <taxon>Zingiberales</taxon>
        <taxon>Musaceae</taxon>
        <taxon>Musa</taxon>
    </lineage>
</organism>
<sequence length="384" mass="43418">MRILSWVQTKFSGRQEHKRCAAALSSASCASIPVISKEEFEDWPQALLAIGTLGNRDIKEEPQRYESSENLQASEDLPDFTMEEMNRFQVELVKLLTRKPNSSTSAPEIAEADRANLQLNWFVNHPSSLEVDRKLENLGDLSPSTKIILSEVRDALLSNRTAIKKESLSFLFKKMFVCGGGFAPPRNLKDPIPEPRIDKVLRAILTKKIYPQSSALAPAKKYLANKPTEKMQEEDKKKDQYKWVKTDSECLKVWGAMSWAGPEDILFSTSLASYLDKKLLVLLRDGRKLLGILCSFDQFANVVLQGACERVIVGDLYCDIPLGLYVIRGENVVLIGEMDSEREELPAHMICVSESEIRRAQKAERDATDLKGSMRKRMEFLDLD</sequence>
<dbReference type="GO" id="GO:0040008">
    <property type="term" value="P:regulation of growth"/>
    <property type="evidence" value="ECO:0007669"/>
    <property type="project" value="InterPro"/>
</dbReference>
<gene>
    <name evidence="11" type="ORF">C4D60_Mb06t12270</name>
</gene>
<reference evidence="11 12" key="1">
    <citation type="journal article" date="2019" name="Nat. Plants">
        <title>Genome sequencing of Musa balbisiana reveals subgenome evolution and function divergence in polyploid bananas.</title>
        <authorList>
            <person name="Yao X."/>
        </authorList>
    </citation>
    <scope>NUCLEOTIDE SEQUENCE [LARGE SCALE GENOMIC DNA]</scope>
    <source>
        <strain evidence="12">cv. DH-PKW</strain>
        <tissue evidence="11">Leaves</tissue>
    </source>
</reference>
<dbReference type="Gene3D" id="2.30.30.100">
    <property type="match status" value="1"/>
</dbReference>
<evidence type="ECO:0000256" key="4">
    <source>
        <dbReference type="ARBA" id="ARBA00022604"/>
    </source>
</evidence>
<feature type="domain" description="Sm" evidence="10">
    <location>
        <begin position="266"/>
        <end position="341"/>
    </location>
</feature>
<evidence type="ECO:0000256" key="6">
    <source>
        <dbReference type="ARBA" id="ARBA00022884"/>
    </source>
</evidence>
<dbReference type="EMBL" id="PYDT01000009">
    <property type="protein sequence ID" value="THU49695.1"/>
    <property type="molecule type" value="Genomic_DNA"/>
</dbReference>
<comment type="subcellular location">
    <subcellularLocation>
        <location evidence="1">Cytoplasm</location>
        <location evidence="1">P-body</location>
    </subcellularLocation>
</comment>
<accession>A0A4S8IMI0</accession>
<evidence type="ECO:0000256" key="1">
    <source>
        <dbReference type="ARBA" id="ARBA00004201"/>
    </source>
</evidence>
<name>A0A4S8IMI0_MUSBA</name>
<evidence type="ECO:0000256" key="3">
    <source>
        <dbReference type="ARBA" id="ARBA00022490"/>
    </source>
</evidence>
<dbReference type="InterPro" id="IPR044683">
    <property type="entry name" value="LAZY"/>
</dbReference>